<evidence type="ECO:0000313" key="2">
    <source>
        <dbReference type="Proteomes" id="UP000011872"/>
    </source>
</evidence>
<dbReference type="HOGENOM" id="CLU_3310866_0_0_7"/>
<protein>
    <submittedName>
        <fullName evidence="1">Uncharacterized protein</fullName>
    </submittedName>
</protein>
<reference evidence="1 2" key="1">
    <citation type="submission" date="2012-12" db="EMBL/GenBank/DDBJ databases">
        <authorList>
            <person name="Weinstock G."/>
            <person name="Sodergren E."/>
            <person name="Lobos E.A."/>
            <person name="Fulton L."/>
            <person name="Fulton R."/>
            <person name="Courtney L."/>
            <person name="Fronick C."/>
            <person name="O'Laughlin M."/>
            <person name="Godfrey J."/>
            <person name="Wilson R.M."/>
            <person name="Miner T."/>
            <person name="Farmer C."/>
            <person name="Delehaunty K."/>
            <person name="Cordes M."/>
            <person name="Minx P."/>
            <person name="Tomlinson C."/>
            <person name="Chen J."/>
            <person name="Wollam A."/>
            <person name="Pepin K.H."/>
            <person name="Bhonagiri V."/>
            <person name="Zhang X."/>
            <person name="Suruliraj S."/>
            <person name="Antonio M."/>
            <person name="Secka O."/>
            <person name="Thomas J."/>
            <person name="Warren W."/>
            <person name="Mitreva M."/>
            <person name="Mardis E.R."/>
            <person name="Wilson R.K."/>
        </authorList>
    </citation>
    <scope>NUCLEOTIDE SEQUENCE [LARGE SCALE GENOMIC DNA]</scope>
    <source>
        <strain evidence="1 2">GAM265BSii</strain>
    </source>
</reference>
<dbReference type="PATRIC" id="fig|1159049.3.peg.786"/>
<proteinExistence type="predicted"/>
<accession>M3R7J1</accession>
<comment type="caution">
    <text evidence="1">The sequence shown here is derived from an EMBL/GenBank/DDBJ whole genome shotgun (WGS) entry which is preliminary data.</text>
</comment>
<dbReference type="EMBL" id="APDY01000048">
    <property type="protein sequence ID" value="EMH28666.1"/>
    <property type="molecule type" value="Genomic_DNA"/>
</dbReference>
<evidence type="ECO:0000313" key="1">
    <source>
        <dbReference type="EMBL" id="EMH28666.1"/>
    </source>
</evidence>
<name>M3R7J1_HELPX</name>
<gene>
    <name evidence="1" type="ORF">HMPREF1421_00838</name>
</gene>
<dbReference type="AlphaFoldDB" id="M3R7J1"/>
<organism evidence="1 2">
    <name type="scientific">Helicobacter pylori GAM265BSii</name>
    <dbReference type="NCBI Taxonomy" id="1159049"/>
    <lineage>
        <taxon>Bacteria</taxon>
        <taxon>Pseudomonadati</taxon>
        <taxon>Campylobacterota</taxon>
        <taxon>Epsilonproteobacteria</taxon>
        <taxon>Campylobacterales</taxon>
        <taxon>Helicobacteraceae</taxon>
        <taxon>Helicobacter</taxon>
    </lineage>
</organism>
<sequence length="39" mass="4724">MKGLKKRERFTLLIFYSIKRSVNLGIMARKICIKFYWNG</sequence>
<dbReference type="Proteomes" id="UP000011872">
    <property type="component" value="Unassembled WGS sequence"/>
</dbReference>